<organism evidence="1 2">
    <name type="scientific">Didymella rabiei</name>
    <name type="common">Chickpea ascochyta blight fungus</name>
    <name type="synonym">Mycosphaerella rabiei</name>
    <dbReference type="NCBI Taxonomy" id="5454"/>
    <lineage>
        <taxon>Eukaryota</taxon>
        <taxon>Fungi</taxon>
        <taxon>Dikarya</taxon>
        <taxon>Ascomycota</taxon>
        <taxon>Pezizomycotina</taxon>
        <taxon>Dothideomycetes</taxon>
        <taxon>Pleosporomycetidae</taxon>
        <taxon>Pleosporales</taxon>
        <taxon>Pleosporineae</taxon>
        <taxon>Didymellaceae</taxon>
        <taxon>Ascochyta</taxon>
    </lineage>
</organism>
<gene>
    <name evidence="1" type="ORF">ST47_g2282</name>
</gene>
<keyword evidence="2" id="KW-1185">Reference proteome</keyword>
<accession>A0A163JPR0</accession>
<evidence type="ECO:0000313" key="1">
    <source>
        <dbReference type="EMBL" id="KZM26498.1"/>
    </source>
</evidence>
<sequence length="274" mass="31197">MEVQHYDPTVAHQELQPAEHRNGSQISTAEKEQSFLRMYSCLPWELRNYIHTYCVQGSRDNEVIVSHAIGSKPAFLVRQPISTHSYQWIEDPTLLHMSPDRIGRDAAREVLDAYYQTRTFKFAHRELGSLRTFLETDRFCLDMRPADHVRRVHLQIQPSLHAQLRDFESKDEEIGKCCQALGALAAVQTSRTTVTVHLDLAQDFFGSEEEERLVTDAAGFVFRIVEVIDNLRLKGLRIDLIFEGGLDKRTGLQFCNRTTTSLAGCTPQTGTACT</sequence>
<protein>
    <submittedName>
        <fullName evidence="1">Uncharacterized protein</fullName>
    </submittedName>
</protein>
<dbReference type="OrthoDB" id="3658469at2759"/>
<reference evidence="1 2" key="1">
    <citation type="journal article" date="2016" name="Sci. Rep.">
        <title>Draft genome sequencing and secretome analysis of fungal phytopathogen Ascochyta rabiei provides insight into the necrotrophic effector repertoire.</title>
        <authorList>
            <person name="Verma S."/>
            <person name="Gazara R.K."/>
            <person name="Nizam S."/>
            <person name="Parween S."/>
            <person name="Chattopadhyay D."/>
            <person name="Verma P.K."/>
        </authorList>
    </citation>
    <scope>NUCLEOTIDE SEQUENCE [LARGE SCALE GENOMIC DNA]</scope>
    <source>
        <strain evidence="1 2">ArDII</strain>
    </source>
</reference>
<dbReference type="EMBL" id="JYNV01000103">
    <property type="protein sequence ID" value="KZM26498.1"/>
    <property type="molecule type" value="Genomic_DNA"/>
</dbReference>
<dbReference type="AlphaFoldDB" id="A0A163JPR0"/>
<evidence type="ECO:0000313" key="2">
    <source>
        <dbReference type="Proteomes" id="UP000076837"/>
    </source>
</evidence>
<proteinExistence type="predicted"/>
<comment type="caution">
    <text evidence="1">The sequence shown here is derived from an EMBL/GenBank/DDBJ whole genome shotgun (WGS) entry which is preliminary data.</text>
</comment>
<name>A0A163JPR0_DIDRA</name>
<dbReference type="Proteomes" id="UP000076837">
    <property type="component" value="Unassembled WGS sequence"/>
</dbReference>